<reference evidence="1" key="1">
    <citation type="journal article" date="2015" name="Nature">
        <title>Complex archaea that bridge the gap between prokaryotes and eukaryotes.</title>
        <authorList>
            <person name="Spang A."/>
            <person name="Saw J.H."/>
            <person name="Jorgensen S.L."/>
            <person name="Zaremba-Niedzwiedzka K."/>
            <person name="Martijn J."/>
            <person name="Lind A.E."/>
            <person name="van Eijk R."/>
            <person name="Schleper C."/>
            <person name="Guy L."/>
            <person name="Ettema T.J."/>
        </authorList>
    </citation>
    <scope>NUCLEOTIDE SEQUENCE</scope>
</reference>
<accession>A0A0F9JB69</accession>
<proteinExistence type="predicted"/>
<organism evidence="1">
    <name type="scientific">marine sediment metagenome</name>
    <dbReference type="NCBI Taxonomy" id="412755"/>
    <lineage>
        <taxon>unclassified sequences</taxon>
        <taxon>metagenomes</taxon>
        <taxon>ecological metagenomes</taxon>
    </lineage>
</organism>
<comment type="caution">
    <text evidence="1">The sequence shown here is derived from an EMBL/GenBank/DDBJ whole genome shotgun (WGS) entry which is preliminary data.</text>
</comment>
<gene>
    <name evidence="1" type="ORF">LCGC14_1477810</name>
</gene>
<protein>
    <submittedName>
        <fullName evidence="1">Uncharacterized protein</fullName>
    </submittedName>
</protein>
<evidence type="ECO:0000313" key="1">
    <source>
        <dbReference type="EMBL" id="KKM66773.1"/>
    </source>
</evidence>
<sequence>MLLWEYETRRVIYHSAAWCVLVEQGWITRTVEGQIAIMIRLRH</sequence>
<dbReference type="AlphaFoldDB" id="A0A0F9JB69"/>
<dbReference type="EMBL" id="LAZR01010466">
    <property type="protein sequence ID" value="KKM66773.1"/>
    <property type="molecule type" value="Genomic_DNA"/>
</dbReference>
<name>A0A0F9JB69_9ZZZZ</name>